<reference evidence="3" key="1">
    <citation type="submission" date="2016-11" db="UniProtKB">
        <authorList>
            <consortium name="WormBaseParasite"/>
        </authorList>
    </citation>
    <scope>IDENTIFICATION</scope>
</reference>
<evidence type="ECO:0000256" key="1">
    <source>
        <dbReference type="SAM" id="MobiDB-lite"/>
    </source>
</evidence>
<feature type="compositionally biased region" description="Polar residues" evidence="1">
    <location>
        <begin position="1"/>
        <end position="12"/>
    </location>
</feature>
<sequence>MEDDISGQNKTTKIVRRPRRSRHPVADETSEPTDSTCTSSVFLSGSKTLPSSQKNKRIYNDRRGGRNGQNNVQMDQNKFMYQNDTSNSYSSSSTHQIARGSPAVRGRGRRNRSNYQGSLPTQIGPLTSDTHIVKNVDRLSDLFINLKMKVMNVPSVVK</sequence>
<dbReference type="Proteomes" id="UP000095283">
    <property type="component" value="Unplaced"/>
</dbReference>
<feature type="region of interest" description="Disordered" evidence="1">
    <location>
        <begin position="1"/>
        <end position="126"/>
    </location>
</feature>
<evidence type="ECO:0000313" key="3">
    <source>
        <dbReference type="WBParaSite" id="Hba_17796"/>
    </source>
</evidence>
<dbReference type="AlphaFoldDB" id="A0A1I7XJA8"/>
<protein>
    <submittedName>
        <fullName evidence="3">Reverse transcriptase domain-containing protein</fullName>
    </submittedName>
</protein>
<keyword evidence="2" id="KW-1185">Reference proteome</keyword>
<organism evidence="2 3">
    <name type="scientific">Heterorhabditis bacteriophora</name>
    <name type="common">Entomopathogenic nematode worm</name>
    <dbReference type="NCBI Taxonomy" id="37862"/>
    <lineage>
        <taxon>Eukaryota</taxon>
        <taxon>Metazoa</taxon>
        <taxon>Ecdysozoa</taxon>
        <taxon>Nematoda</taxon>
        <taxon>Chromadorea</taxon>
        <taxon>Rhabditida</taxon>
        <taxon>Rhabditina</taxon>
        <taxon>Rhabditomorpha</taxon>
        <taxon>Strongyloidea</taxon>
        <taxon>Heterorhabditidae</taxon>
        <taxon>Heterorhabditis</taxon>
    </lineage>
</organism>
<name>A0A1I7XJA8_HETBA</name>
<accession>A0A1I7XJA8</accession>
<proteinExistence type="predicted"/>
<evidence type="ECO:0000313" key="2">
    <source>
        <dbReference type="Proteomes" id="UP000095283"/>
    </source>
</evidence>
<feature type="compositionally biased region" description="Polar residues" evidence="1">
    <location>
        <begin position="72"/>
        <end position="85"/>
    </location>
</feature>
<dbReference type="WBParaSite" id="Hba_17796">
    <property type="protein sequence ID" value="Hba_17796"/>
    <property type="gene ID" value="Hba_17796"/>
</dbReference>
<feature type="compositionally biased region" description="Polar residues" evidence="1">
    <location>
        <begin position="32"/>
        <end position="53"/>
    </location>
</feature>
<feature type="compositionally biased region" description="Basic residues" evidence="1">
    <location>
        <begin position="13"/>
        <end position="23"/>
    </location>
</feature>
<feature type="compositionally biased region" description="Polar residues" evidence="1">
    <location>
        <begin position="113"/>
        <end position="126"/>
    </location>
</feature>